<name>A0A3N7J7D1_9BURK</name>
<evidence type="ECO:0000259" key="2">
    <source>
        <dbReference type="PROSITE" id="PS51782"/>
    </source>
</evidence>
<dbReference type="OrthoDB" id="8553452at2"/>
<comment type="caution">
    <text evidence="3">The sequence shown here is derived from an EMBL/GenBank/DDBJ whole genome shotgun (WGS) entry which is preliminary data.</text>
</comment>
<gene>
    <name evidence="3" type="ORF">DZC73_06715</name>
</gene>
<protein>
    <submittedName>
        <fullName evidence="3">LysM peptidoglycan-binding domain-containing protein</fullName>
    </submittedName>
</protein>
<dbReference type="SMART" id="SM00257">
    <property type="entry name" value="LysM"/>
    <property type="match status" value="1"/>
</dbReference>
<dbReference type="InterPro" id="IPR036779">
    <property type="entry name" value="LysM_dom_sf"/>
</dbReference>
<dbReference type="PANTHER" id="PTHR32305">
    <property type="match status" value="1"/>
</dbReference>
<dbReference type="Pfam" id="PF05593">
    <property type="entry name" value="RHS_repeat"/>
    <property type="match status" value="10"/>
</dbReference>
<proteinExistence type="predicted"/>
<dbReference type="SUPFAM" id="SSF49313">
    <property type="entry name" value="Cadherin-like"/>
    <property type="match status" value="10"/>
</dbReference>
<sequence>MVAIVSGNSLGLSLTSLVTLGNQGGVGSAGQGRNGEQAYVNVANGNLVVQDQDERLVGVGLGVTALRTYNSQGRLDDDNADNWAEGIYRQQISVVGTLGAAGSQIVRTDQDGAQATYAFDASLSAYVNVNGAGAHDKITWSATQFTWTDGNTGLRQVYDATGSGRLLSTTDTTGNSLSYSYDAAGQIASIADASGETVFFDYTGSNLTQVRTAYGTGAAATTLTRVRYSYDAQNRLNGVTVDLSPTDNDVSDGKVYHTGYTYEGTSRRISTITQDDGTLLHIEYVLVGSEYRVASVADAQGHLTTYTYDTAARRTTVVDPVGQVTVFGYDADGQLIRIENAAGATQFAYGEAGHLVRVDHADGTFVTMGYDAQGNQVSQQDSAGNAVSRTYDARNQLLTETVFATAASGADAARDPLTTRHVYDAAGKNQLRFSISAEGRVTEYRYDAKGNRTASIAYGAQAYPVSGLAATAVPTESAMATWAAAQDGTAVVRSDMSYDHRGQLARSTSYASTDATGAGVLDGNQSVTQYVYDQSGALLKTVSAKAATTRFTYDGMGRVLTARDALGNTTTTTYDDVGNRTTVTLASGLVTISSFDNAGRLSSVVQSNKGVALGTTRYFYDADNRLLMTQDPTGVRSWALYDSVGRKAADIDASGHLTEYRYNASNLLTLSIGYANPVNLSLLVDGTGAPANPALAAIRPLASALDDKTWRAYDAADRLVKVVDAKGGVTQTQYDGASRVVASIDYEHTVDVSAFGDSVSPDDIQPLRGKYNRVTRNFYDRDGLLRTSIDGENYLTEFRYDAAGRLVDQVRYASRDANVSLVLTKPVADQTVQVGSALSLVLDADVFTDLADGGEISYAVSLADGSALPDWLVYDPATRTLAGTPPATASGLLSVRITATNDTGAHAVTNFAVRVNTPPAAVAIANQSAIGGGYWSFTAPAFTDADAGDNLSYSATLADGSALPSWLSFDANLRSFSGTPPLGMGSSIALRVTGTDIAGAATSATFNLVVNSLPVVVAPLVDRVVQAGSAFSASVPAASFADPDAADLLTFFATRTDGSPLPSWLSFDAATRTFSGTPTAADAGVVQVSVTAMDLAGAQVSASFSLTVNAAPVAATPITAQTARPRAQFSFKLPATAFSETAGDWLSYSATLASGAPLPSWLAFEPTVGSFSGMPQYSDAGLLSVKVTATDRFGQTAASVFTINVDTLPTTNISGLSYGLKAGKAWNYTLPASAFVDPDTTDTLSYTATLSSGAALPAWLSFNPATRSFSGTPTAASTVTVRITATDAQGGSKYADITLRVVASTGNGVPYAADPLLGSVFAPTGAAFSYTVPTGAFVDVDGDTLTYTASGMPAWMSFNATTRTFSGTPSATDLGNDAVITINAADPLGRIASAKLTVNVGDHRPQVNLGVALQVATQGLAFSYTVPAGAFSDSDAGDSLTYSATLSGGAALPAWLSFNPATRTFSGTAGATDLGTLSIDLRATDGKGLAASNVFSLRVNAAPTVPTLVAQKATVGTAWTYTSPTFPDADGDTRVYRPVGLPSWINFDPATRRFTGTPTQADAGVYTLYITSTDALGAAVTGSFTLTVNSTPMVVVPLANQSVPVGTAYRFQVPPVTFRDPDVGNTITLSAKRSTGAALPTWLSFDAATGTFSGTPPSTAAGPLVLTVTATDNFGAKVSTTFTLSVERQPVVPTAMPNQNASAGQVFNYTVPAFTELTGEPLQYRVTAGTGEPLPAWLRFDASTHTLMGIPGDADAGVLQLNVSASDPSGATSSRSFYVLVAASTQSNTLAGADQRTHNIYNARGQVVGIVDAEGYLTESIYDLDGNLQQVIRYATPVSADLDTAKTLLALRPASSPADQSTTYGYDLDNRVIQQTDTSGTVTQFVYDKVGNLTKTTVAAGTADVRMLNVRYDIQGRVTARLSAEGGALLTGTLTTAQINTIWAQYGTSYAYDAAGRLTSETDPNGLKTLYVYDGAGQLTHTINAAGEIAVRNYNSLGQLTSQVAAGKRLTAAQLAAVKGGIADAAFHAMVDPVVAAGPNSVTSYEYNVLGQVSRKVDALGADWAYAYDSFGELSQETRELTSAESTVPGQEVIQHGYDRRGLANYMDHSSPGASTGSFIGYDAFGRANYTSDGNGNQSTVTYDRLGRVIATTDPLNATRVTTYDAFSRVHTQTDATGNTTTYAYDDAARSTTVTTAEGVSVTTVRNREGQVQTVTDARGNTTTYSYDKNGALTGTATPLTTTGSSYDHAGRLTQTTDANGNKVDYTYDAANRVLTRVVDNGGLKLKTSYEYDAKGEQTAIVDPNNVRTEFKYTDGGLVFMKTVDVGGLNLATTYDYDPHGNVLKVTSPGGTVTRYVYDGLGRRKEEHVDPDGVGALNLTRSYTYDGNGNVLTSTDENGHVTHYAYDGDNRLVATIDPTGRVTGTVYDAEGRVRLSGRLAATVDVSTLGDRISPDEVAALLQFDPAHDLVELRSYDRDGRLRYTVNGGGDVTELRYDASGNVSEQIGYATKLASVNLTDASWEPVPVRDPAHDVVNRRFYDALDRAVYSVDGTGGLVQQKFDGNGNVIERTAYATRIDPNTGLTQSLLDAAAAGVADNPDNITQRYQYDKAGRLSYSVDGMGAVTHFEYDSDGNLVRRTDYATTIGAGVDPASVRVDAAHDRVTQMVYDAADRCVYTVAADGALVKRSYDNNGNVVLQSAYANKVPGGTPITLAALNGILHTDADRTTRAVFDKANRQVFSIGPDGAVSEMKYDAHGNVVQTVSYVGQLALDNTTVVTRDNSDLTTLVNAPDDGRNRHTRMAYDAANRLVFTVDATGSVKGSEYDGVGRVARSTVYARGIDPALATSAEAVHTALANAADAGPDRVDTFDYDACGYLKKHTDAMGGVEEYEYDGLGNKVKFTNKNRAVWNYEYDANGKLAREISPQVDLFTLLTLVDGTLTDGINYHESIVTAYTYDAFGNLKTRTEAQGRPGEQRTTSYSYDKLGHQVRVDYPQVAVYRASADALSTGGLAARTEYAATEVSLYTQTVYDVFGQAVANRDVSGNWSYKAYDKAGEVRYDVDAAGYVTGYTRDTFGDVTQLDRYAAATSMGSRGASAPDIAAVETVLASVSHTDDRIVTSHYDRLGRTVLVEEPQTWVYEGVTGEQGVGRMSSKATRMSYNAFGELQTQESLRTGTVASGEWVGVSHYYDALGRETATVDGLGYLTTKDYDRAGNLVAVTEFAEAAASWSVDGFTPGSTSSNDRTVHYEYDLLNRKVHEYRDGLTFGVAYGTGATEGYGRVETFYGYDAVGNLTRTTDANGGTTYSYYDALGRVTAVAAPQRSNQIDWSSVTPLTEFRRDAYGNVLLKIDYKQGAAWANDSGYAANDTSIRPEGRRTYTAYDKHGHAIQTTDAQQHTQYASYDAAGRLAKQWAGVTSTDGRTVQTSFTVTRYDALGQVVDTIQPGTVGQPVVEHQQAYNAFGEVTSRSVNGVQQEYFRYDAAGNLWQTNEGDGVDRAMLYDQQGHLTAEIRSSTVGAIRALGDASQADALGGTRRVESRYDALGRATERVEAERATNSVSGQTEVAVSNGITGSAINSTVTPTETLDGTGNPQLTWLGQNSVTMSWGSLAGLGNGLVKVEFDYLTSTKSVPVYREEGLDNWVLDGYKTVGALPRTRTAIVPGADTGATVTWDETLATAPTDIEGGISAITRVRVYKQDAAGDWQLMADNGSAAPIGRHVLVAKPADMSIGYSPSSEFESVMQLRYRKVGDTNWTSTTRYNNHVQAQVIDFGDSLYVNTSGLSAGTYEYELDSRGAADAGVTSKSSGQWLISAPPLASISSAPSFATSTSSMLRWATPTAGVHERFHIRRVGESSWSGLSIQSVGSGLSGADLYWQGDGDFEYELLFEVDGESTPYAHATGTVHITPSKPPVYVPPVGEAPAIAAPLQTGTVQVGGHIIGYDASHHPVYEVDSSGHVVGATYQPVLRWAQPAAGTVATFQVRGVADGITRTLPVVADIVDGVSRGQRVDLSSLAVGEYDTRLTFSGPAWPLSGLSAGRLVVTAGSAAPVEGRYEDRTVYVTVPVTVTPEDPSHFAVLDEYGQVSSYTAPVVVGVDYNGYWIFGEGYAGDYAGTGLDGLARYTNVHAVPFTRNETHAEVVSVWVPGHYENQTVNVTVPVTVMPEDPSHFAEYDEFGQLSGYTAPVVVGHEENLLWVFGEGYTGDFVGFNIDSMPIYENVRAVPVTHYETHTEVQSVWVPTPDAVTSSTALAYTDHTPAYTPGHTIPGVPATYSASTTTVLGSRAISEGGSNDAALTITAPRDTTERPLVKQTFDRWGNVLSVTDPRSGYWQTTYKYDWGNRVIQQNKTTPDGNTDYRESARMLYDALGNLVISIDARGNYSYRSIDQGGNVAAERQGWSNATLNAYDAYGEKVQSVDTLGNTTLYEYDDVGRLKTVKHLSTGYYGTVQAKRYTVNADNTLTQAADWTPTESNEYDELGRKFRSTNANGEVTSYTYDLQGNVVSTTSLGHTTTASFDTQNRKVSETDANGTTQTWKYDYFGRFAAGVAHTDIGGAQYSYTYNGTGELLTQTNTRGQSITNTYDGAGQLVRTQTLTRTTTYGGGEGWRDEGITGFLRTSAAAGYTALYRLMLAGGQHMLTTNAAERSSLISSGAHDEGVIGYVATAADATHVALYQLRVGGHRAYTTSWAEVLSAQASGWTLEGTIGYIGTVDDDTSTALYRLLNGETADHYYTTDRAKRNAIAGMHETDVVNTTSTTYDLAGNKLSERVEQGGVVYQDNRMAYDAQGRLRLVTGLSGLRVNYDYDRAGNRIHVRSEYQQISDDGQSVSKQVKNTWSAFDEQNREVIAEGVELPDYYSYGGGSGEYGDASTEYTERSVEDAYGNYHRVAVNHDQGHELEYDSNGNRIRDTSYGKVAVKSGGVEHFDGYLVYRRDPETGDMIMVRDGEDYHPRVIAPGDLRYDYSTGRNYVYSMSSFDGDGYSLFYVDRVDAHYTTDPVTYAEGKGIHSEFYTYDNLGRLVTTQRSETGWGDRVTTETREYDGAGRVVHEGPGVGTLNAQYVSILGDQVNFRNRVNRYDSHGQLAAQHVQDSDGHVPYDISYDLYDNAGNLQRYSLHGYGDHDYTNTYVYRIEKFDGYKEAEINGSSDTFESGHTAYSYDQNGRLTGIKDDTKPANDRSFINDVNGVVLQTVQDGKLLRNLVVNGEVIGQYGVGIDAVTPRDEDGNPRFAQIGSLDQNFRKIDGNFPVASVGSYQVQAGDTLQSIASNSYGDSSLWWKIAQANGIAGNADLRIGQTLTLPSSGISAHNDAGTFRPYDASTMMGDTTPNLPAPDGGDCGGFGALLLVVIAVAVTVITNGATAESLPEAFAALASSGAAEAGSAAAVEAAAAGGDALAAYVSASEAYLAGAQVGAQIAGGLIGATAGAVASQAVGVALHLQDKFDWGQVAQAAISGGVAGGLQGLNVFQSSPIANQVVRQAIGNAITQQVSVTMGLQKKFNWKGVVAAGAGAAVGGLVAQELNAQGEGATDQAKQDWFARVQQIGKATLTGLAAGTTTAALRGGRFSIQQVASDAFGNALGESLADLATSSDEVGPIGPMERERILGYFADGPDNPDRWWGFHDSIKKPDNLDWLTQKVPTSEAGQLDAAIDRVSRLSGVGDPLRVNGLGNHIGGDTWSQSLLWLGANGETVLRGAGIAQVGKLRPVFGAYPKGEPLPLGATTSAFMDEQNHLYYRVVAPGFNELVSAPGTVAGGGTERFPQVNITGKRASETFDEGFMNGMSEALSPMWQGVKRFASDTVDHWNYELGIRHGNPVYQTDFYKFGKQYGFTGAFVTSTLEGATAPFAVAGLGLNGAVETAVGLGQGDFGRAGRGAAQMTISGGMVAATVYGPKVMGMGPMLGRATLRGINGLLDDAVTWIGNRAEASALRSNAFANIEFEGAASVTGRGLSKPGTPYLLVEEGKAPMYVSGMTLRANEEIYGVAGATINSVDEIPALMEKAGFAASDFDEIHFQQLSQDAYDRLVEQRGGHFDAIWGDASYDATKRIKYSYEKMLTKFDGELKMPIKLRPGLLAHDEQAIYAVAHEMSEINRFMRETAASTLTGDQMYAATRAYNPLLKTNWHYQAIIDGDSAVLKFRGVSIANEVSNAK</sequence>
<dbReference type="EMBL" id="QUSW01000001">
    <property type="protein sequence ID" value="RQP26682.1"/>
    <property type="molecule type" value="Genomic_DNA"/>
</dbReference>
<dbReference type="GO" id="GO:0005509">
    <property type="term" value="F:calcium ion binding"/>
    <property type="evidence" value="ECO:0007669"/>
    <property type="project" value="InterPro"/>
</dbReference>
<keyword evidence="4" id="KW-1185">Reference proteome</keyword>
<dbReference type="InterPro" id="IPR043708">
    <property type="entry name" value="DUF5648"/>
</dbReference>
<feature type="domain" description="LysM" evidence="2">
    <location>
        <begin position="5247"/>
        <end position="5294"/>
    </location>
</feature>
<evidence type="ECO:0000313" key="3">
    <source>
        <dbReference type="EMBL" id="RQP26682.1"/>
    </source>
</evidence>
<dbReference type="Pfam" id="PF18885">
    <property type="entry name" value="DUF5648"/>
    <property type="match status" value="1"/>
</dbReference>
<reference evidence="3 4" key="2">
    <citation type="submission" date="2018-12" db="EMBL/GenBank/DDBJ databases">
        <title>Rhizobacter gummiphilus sp. nov., a rubber-degrading bacterium isolated from the soil of a botanical garden in Japan.</title>
        <authorList>
            <person name="Shunsuke S.S."/>
        </authorList>
    </citation>
    <scope>NUCLEOTIDE SEQUENCE [LARGE SCALE GENOMIC DNA]</scope>
    <source>
        <strain evidence="3 4">S-16</strain>
    </source>
</reference>
<dbReference type="InterPro" id="IPR013783">
    <property type="entry name" value="Ig-like_fold"/>
</dbReference>
<dbReference type="InterPro" id="IPR050708">
    <property type="entry name" value="T6SS_VgrG/RHS"/>
</dbReference>
<dbReference type="InterPro" id="IPR006644">
    <property type="entry name" value="Cadg"/>
</dbReference>
<dbReference type="Gene3D" id="3.10.350.10">
    <property type="entry name" value="LysM domain"/>
    <property type="match status" value="1"/>
</dbReference>
<dbReference type="InterPro" id="IPR006530">
    <property type="entry name" value="YD"/>
</dbReference>
<dbReference type="RefSeq" id="WP_124539375.1">
    <property type="nucleotide sequence ID" value="NZ_QUSW01000001.1"/>
</dbReference>
<dbReference type="InterPro" id="IPR031325">
    <property type="entry name" value="RHS_repeat"/>
</dbReference>
<dbReference type="InterPro" id="IPR056823">
    <property type="entry name" value="TEN-like_YD-shell"/>
</dbReference>
<dbReference type="NCBIfam" id="TIGR01643">
    <property type="entry name" value="YD_repeat_2x"/>
    <property type="match status" value="18"/>
</dbReference>
<dbReference type="Proteomes" id="UP000267464">
    <property type="component" value="Unassembled WGS sequence"/>
</dbReference>
<dbReference type="InterPro" id="IPR015919">
    <property type="entry name" value="Cadherin-like_sf"/>
</dbReference>
<dbReference type="Pfam" id="PF01476">
    <property type="entry name" value="LysM"/>
    <property type="match status" value="1"/>
</dbReference>
<evidence type="ECO:0000313" key="4">
    <source>
        <dbReference type="Proteomes" id="UP000267464"/>
    </source>
</evidence>
<dbReference type="PANTHER" id="PTHR32305:SF15">
    <property type="entry name" value="PROTEIN RHSA-RELATED"/>
    <property type="match status" value="1"/>
</dbReference>
<dbReference type="Gene3D" id="2.60.40.10">
    <property type="entry name" value="Immunoglobulins"/>
    <property type="match status" value="10"/>
</dbReference>
<dbReference type="InterPro" id="IPR018392">
    <property type="entry name" value="LysM"/>
</dbReference>
<dbReference type="SMART" id="SM00736">
    <property type="entry name" value="CADG"/>
    <property type="match status" value="10"/>
</dbReference>
<dbReference type="PROSITE" id="PS51782">
    <property type="entry name" value="LYSM"/>
    <property type="match status" value="1"/>
</dbReference>
<keyword evidence="1" id="KW-0677">Repeat</keyword>
<accession>A0A3N7J7D1</accession>
<organism evidence="3 4">
    <name type="scientific">Piscinibacter terrae</name>
    <dbReference type="NCBI Taxonomy" id="2496871"/>
    <lineage>
        <taxon>Bacteria</taxon>
        <taxon>Pseudomonadati</taxon>
        <taxon>Pseudomonadota</taxon>
        <taxon>Betaproteobacteria</taxon>
        <taxon>Burkholderiales</taxon>
        <taxon>Sphaerotilaceae</taxon>
        <taxon>Piscinibacter</taxon>
    </lineage>
</organism>
<evidence type="ECO:0000256" key="1">
    <source>
        <dbReference type="ARBA" id="ARBA00022737"/>
    </source>
</evidence>
<dbReference type="GO" id="GO:0016020">
    <property type="term" value="C:membrane"/>
    <property type="evidence" value="ECO:0007669"/>
    <property type="project" value="InterPro"/>
</dbReference>
<dbReference type="Pfam" id="PF05345">
    <property type="entry name" value="He_PIG"/>
    <property type="match status" value="10"/>
</dbReference>
<reference evidence="3 4" key="1">
    <citation type="submission" date="2018-08" db="EMBL/GenBank/DDBJ databases">
        <authorList>
            <person name="Khan S.A."/>
            <person name="Jeon C.O."/>
            <person name="Chun B.H."/>
            <person name="Jeong S.E."/>
        </authorList>
    </citation>
    <scope>NUCLEOTIDE SEQUENCE [LARGE SCALE GENOMIC DNA]</scope>
    <source>
        <strain evidence="3 4">S-16</strain>
    </source>
</reference>
<dbReference type="Gene3D" id="2.180.10.10">
    <property type="entry name" value="RHS repeat-associated core"/>
    <property type="match status" value="11"/>
</dbReference>
<dbReference type="CDD" id="cd00118">
    <property type="entry name" value="LysM"/>
    <property type="match status" value="1"/>
</dbReference>
<dbReference type="Pfam" id="PF25023">
    <property type="entry name" value="TEN_YD-shell"/>
    <property type="match status" value="1"/>
</dbReference>